<name>A0A0N9N6D0_9ACTN</name>
<dbReference type="GO" id="GO:1901135">
    <property type="term" value="P:carbohydrate derivative metabolic process"/>
    <property type="evidence" value="ECO:0007669"/>
    <property type="project" value="InterPro"/>
</dbReference>
<dbReference type="PROSITE" id="PS51071">
    <property type="entry name" value="HTH_RPIR"/>
    <property type="match status" value="1"/>
</dbReference>
<dbReference type="GO" id="GO:0003700">
    <property type="term" value="F:DNA-binding transcription factor activity"/>
    <property type="evidence" value="ECO:0007669"/>
    <property type="project" value="InterPro"/>
</dbReference>
<dbReference type="InterPro" id="IPR046348">
    <property type="entry name" value="SIS_dom_sf"/>
</dbReference>
<dbReference type="EMBL" id="CP011853">
    <property type="protein sequence ID" value="ALG83321.1"/>
    <property type="molecule type" value="Genomic_DNA"/>
</dbReference>
<dbReference type="InterPro" id="IPR000281">
    <property type="entry name" value="HTH_RpiR"/>
</dbReference>
<dbReference type="PATRIC" id="fig|1136941.3.peg.176"/>
<sequence length="297" mass="32134">MAKKVAAADAPATFEALLVLLHARMEALSPSHKRIAERVMVDPESVAFMTVSDLAAAVEVNEATVVRFASGLGLKGFPGLVALCRERLREQAQLLRRFENLENLDGDLRASAVAMDQTNVARTFAQISDSTWESAVRALASAPRVHVMGQRKTFAPAYLLGYLLGMLREEVSVVTGSFGGLTDDIRHIREGDCFVAVSIHRYSMETVRSAQSARERGAHVITLTDNPSSPLAVSGHDVFYLEAASPSVLRSMTAFTVLVQALAASVAQQMGRSARESLLEEEGLLSSFETYYAADGE</sequence>
<accession>A0A0N9N6D0</accession>
<keyword evidence="3" id="KW-0804">Transcription</keyword>
<reference evidence="7" key="1">
    <citation type="submission" date="2015-06" db="EMBL/GenBank/DDBJ databases">
        <title>Complete genome sequence and metabolic analysis of phthalate degradation pathway in Gordonia sp. QH-11.</title>
        <authorList>
            <person name="Jin D."/>
            <person name="Kong X."/>
            <person name="Bai Z."/>
        </authorList>
    </citation>
    <scope>NUCLEOTIDE SEQUENCE [LARGE SCALE GENOMIC DNA]</scope>
    <source>
        <strain evidence="7">QH-11</strain>
    </source>
</reference>
<dbReference type="PROSITE" id="PS51464">
    <property type="entry name" value="SIS"/>
    <property type="match status" value="1"/>
</dbReference>
<evidence type="ECO:0000256" key="3">
    <source>
        <dbReference type="ARBA" id="ARBA00023163"/>
    </source>
</evidence>
<evidence type="ECO:0008006" key="8">
    <source>
        <dbReference type="Google" id="ProtNLM"/>
    </source>
</evidence>
<keyword evidence="2" id="KW-0238">DNA-binding</keyword>
<evidence type="ECO:0000259" key="4">
    <source>
        <dbReference type="PROSITE" id="PS51071"/>
    </source>
</evidence>
<dbReference type="PANTHER" id="PTHR30514">
    <property type="entry name" value="GLUCOKINASE"/>
    <property type="match status" value="1"/>
</dbReference>
<dbReference type="PANTHER" id="PTHR30514:SF18">
    <property type="entry name" value="RPIR-FAMILY TRANSCRIPTIONAL REGULATOR"/>
    <property type="match status" value="1"/>
</dbReference>
<organism evidence="6 7">
    <name type="scientific">Gordonia phthalatica</name>
    <dbReference type="NCBI Taxonomy" id="1136941"/>
    <lineage>
        <taxon>Bacteria</taxon>
        <taxon>Bacillati</taxon>
        <taxon>Actinomycetota</taxon>
        <taxon>Actinomycetes</taxon>
        <taxon>Mycobacteriales</taxon>
        <taxon>Gordoniaceae</taxon>
        <taxon>Gordonia</taxon>
    </lineage>
</organism>
<dbReference type="Gene3D" id="1.10.10.10">
    <property type="entry name" value="Winged helix-like DNA-binding domain superfamily/Winged helix DNA-binding domain"/>
    <property type="match status" value="1"/>
</dbReference>
<feature type="domain" description="HTH rpiR-type" evidence="4">
    <location>
        <begin position="15"/>
        <end position="91"/>
    </location>
</feature>
<dbReference type="InterPro" id="IPR001347">
    <property type="entry name" value="SIS_dom"/>
</dbReference>
<evidence type="ECO:0000313" key="6">
    <source>
        <dbReference type="EMBL" id="ALG83321.1"/>
    </source>
</evidence>
<evidence type="ECO:0000256" key="2">
    <source>
        <dbReference type="ARBA" id="ARBA00023125"/>
    </source>
</evidence>
<dbReference type="GO" id="GO:0003677">
    <property type="term" value="F:DNA binding"/>
    <property type="evidence" value="ECO:0007669"/>
    <property type="project" value="UniProtKB-KW"/>
</dbReference>
<dbReference type="InterPro" id="IPR036388">
    <property type="entry name" value="WH-like_DNA-bd_sf"/>
</dbReference>
<dbReference type="RefSeq" id="WP_062391269.1">
    <property type="nucleotide sequence ID" value="NZ_CP011853.1"/>
</dbReference>
<dbReference type="Pfam" id="PF01380">
    <property type="entry name" value="SIS"/>
    <property type="match status" value="1"/>
</dbReference>
<dbReference type="Pfam" id="PF01418">
    <property type="entry name" value="HTH_6"/>
    <property type="match status" value="1"/>
</dbReference>
<dbReference type="CDD" id="cd05013">
    <property type="entry name" value="SIS_RpiR"/>
    <property type="match status" value="1"/>
</dbReference>
<keyword evidence="1" id="KW-0805">Transcription regulation</keyword>
<dbReference type="STRING" id="1136941.ACH46_00855"/>
<reference evidence="6 7" key="2">
    <citation type="journal article" date="2017" name="Int. J. Syst. Evol. Microbiol.">
        <title>Gordonia phthalatica sp. nov., a di-n-butyl phthalate-degrading bacterium isolated from activated sludge.</title>
        <authorList>
            <person name="Jin D."/>
            <person name="Kong X."/>
            <person name="Jia M."/>
            <person name="Yu X."/>
            <person name="Wang X."/>
            <person name="Zhuang X."/>
            <person name="Deng Y."/>
            <person name="Bai Z."/>
        </authorList>
    </citation>
    <scope>NUCLEOTIDE SEQUENCE [LARGE SCALE GENOMIC DNA]</scope>
    <source>
        <strain evidence="6 7">QH-11</strain>
    </source>
</reference>
<evidence type="ECO:0000259" key="5">
    <source>
        <dbReference type="PROSITE" id="PS51464"/>
    </source>
</evidence>
<evidence type="ECO:0000256" key="1">
    <source>
        <dbReference type="ARBA" id="ARBA00023015"/>
    </source>
</evidence>
<proteinExistence type="predicted"/>
<dbReference type="Gene3D" id="3.40.50.10490">
    <property type="entry name" value="Glucose-6-phosphate isomerase like protein, domain 1"/>
    <property type="match status" value="1"/>
</dbReference>
<dbReference type="InterPro" id="IPR009057">
    <property type="entry name" value="Homeodomain-like_sf"/>
</dbReference>
<dbReference type="InterPro" id="IPR035472">
    <property type="entry name" value="RpiR-like_SIS"/>
</dbReference>
<dbReference type="SUPFAM" id="SSF46689">
    <property type="entry name" value="Homeodomain-like"/>
    <property type="match status" value="1"/>
</dbReference>
<dbReference type="KEGG" id="goq:ACH46_00855"/>
<dbReference type="Proteomes" id="UP000063789">
    <property type="component" value="Chromosome"/>
</dbReference>
<dbReference type="GO" id="GO:0097367">
    <property type="term" value="F:carbohydrate derivative binding"/>
    <property type="evidence" value="ECO:0007669"/>
    <property type="project" value="InterPro"/>
</dbReference>
<evidence type="ECO:0000313" key="7">
    <source>
        <dbReference type="Proteomes" id="UP000063789"/>
    </source>
</evidence>
<dbReference type="InterPro" id="IPR047640">
    <property type="entry name" value="RpiR-like"/>
</dbReference>
<dbReference type="AlphaFoldDB" id="A0A0N9N6D0"/>
<protein>
    <recommendedName>
        <fullName evidence="8">Transcriptional regulator</fullName>
    </recommendedName>
</protein>
<feature type="domain" description="SIS" evidence="5">
    <location>
        <begin position="135"/>
        <end position="272"/>
    </location>
</feature>
<keyword evidence="7" id="KW-1185">Reference proteome</keyword>
<dbReference type="SUPFAM" id="SSF53697">
    <property type="entry name" value="SIS domain"/>
    <property type="match status" value="1"/>
</dbReference>
<gene>
    <name evidence="6" type="ORF">ACH46_00855</name>
</gene>